<dbReference type="GO" id="GO:0051015">
    <property type="term" value="F:actin filament binding"/>
    <property type="evidence" value="ECO:0007669"/>
    <property type="project" value="TreeGrafter"/>
</dbReference>
<dbReference type="InterPro" id="IPR003096">
    <property type="entry name" value="SM22_calponin"/>
</dbReference>
<dbReference type="InterPro" id="IPR001715">
    <property type="entry name" value="CH_dom"/>
</dbReference>
<dbReference type="PRINTS" id="PR00888">
    <property type="entry name" value="SM22CALPONIN"/>
</dbReference>
<dbReference type="InterPro" id="IPR036872">
    <property type="entry name" value="CH_dom_sf"/>
</dbReference>
<dbReference type="SUPFAM" id="SSF47576">
    <property type="entry name" value="Calponin-homology domain, CH-domain"/>
    <property type="match status" value="1"/>
</dbReference>
<dbReference type="GO" id="GO:0031032">
    <property type="term" value="P:actomyosin structure organization"/>
    <property type="evidence" value="ECO:0007669"/>
    <property type="project" value="InterPro"/>
</dbReference>
<feature type="compositionally biased region" description="Basic and acidic residues" evidence="1">
    <location>
        <begin position="245"/>
        <end position="260"/>
    </location>
</feature>
<dbReference type="OrthoDB" id="21595at2759"/>
<dbReference type="EMBL" id="JANIIK010000037">
    <property type="protein sequence ID" value="KAJ3611053.1"/>
    <property type="molecule type" value="Genomic_DNA"/>
</dbReference>
<proteinExistence type="predicted"/>
<dbReference type="PANTHER" id="PTHR47385">
    <property type="entry name" value="CALPONIN"/>
    <property type="match status" value="1"/>
</dbReference>
<accession>A0A9Q0IV59</accession>
<dbReference type="InterPro" id="IPR001997">
    <property type="entry name" value="Calponin/LIMCH1"/>
</dbReference>
<dbReference type="InterPro" id="IPR050606">
    <property type="entry name" value="Calponin-like"/>
</dbReference>
<feature type="domain" description="Calponin-homology (CH)" evidence="2">
    <location>
        <begin position="82"/>
        <end position="186"/>
    </location>
</feature>
<reference evidence="3" key="1">
    <citation type="submission" date="2022-07" db="EMBL/GenBank/DDBJ databases">
        <title>Chromosome-level genome of Muraenolepis orangiensis.</title>
        <authorList>
            <person name="Kim J."/>
        </authorList>
    </citation>
    <scope>NUCLEOTIDE SEQUENCE</scope>
    <source>
        <strain evidence="3">KU_S4_2022</strain>
        <tissue evidence="3">Muscle</tissue>
    </source>
</reference>
<dbReference type="SMART" id="SM00033">
    <property type="entry name" value="CH"/>
    <property type="match status" value="1"/>
</dbReference>
<dbReference type="GO" id="GO:0005925">
    <property type="term" value="C:focal adhesion"/>
    <property type="evidence" value="ECO:0007669"/>
    <property type="project" value="TreeGrafter"/>
</dbReference>
<dbReference type="Gene3D" id="1.10.418.10">
    <property type="entry name" value="Calponin-like domain"/>
    <property type="match status" value="1"/>
</dbReference>
<protein>
    <recommendedName>
        <fullName evidence="2">Calponin-homology (CH) domain-containing protein</fullName>
    </recommendedName>
</protein>
<dbReference type="GO" id="GO:0015629">
    <property type="term" value="C:actin cytoskeleton"/>
    <property type="evidence" value="ECO:0007669"/>
    <property type="project" value="TreeGrafter"/>
</dbReference>
<comment type="caution">
    <text evidence="3">The sequence shown here is derived from an EMBL/GenBank/DDBJ whole genome shotgun (WGS) entry which is preliminary data.</text>
</comment>
<dbReference type="PRINTS" id="PR00889">
    <property type="entry name" value="CALPONIN"/>
</dbReference>
<evidence type="ECO:0000313" key="3">
    <source>
        <dbReference type="EMBL" id="KAJ3611053.1"/>
    </source>
</evidence>
<dbReference type="GO" id="GO:0007015">
    <property type="term" value="P:actin filament organization"/>
    <property type="evidence" value="ECO:0007669"/>
    <property type="project" value="TreeGrafter"/>
</dbReference>
<dbReference type="PROSITE" id="PS50021">
    <property type="entry name" value="CH"/>
    <property type="match status" value="1"/>
</dbReference>
<dbReference type="CDD" id="cd21284">
    <property type="entry name" value="CH_CNN3"/>
    <property type="match status" value="1"/>
</dbReference>
<organism evidence="3 4">
    <name type="scientific">Muraenolepis orangiensis</name>
    <name type="common">Patagonian moray cod</name>
    <dbReference type="NCBI Taxonomy" id="630683"/>
    <lineage>
        <taxon>Eukaryota</taxon>
        <taxon>Metazoa</taxon>
        <taxon>Chordata</taxon>
        <taxon>Craniata</taxon>
        <taxon>Vertebrata</taxon>
        <taxon>Euteleostomi</taxon>
        <taxon>Actinopterygii</taxon>
        <taxon>Neopterygii</taxon>
        <taxon>Teleostei</taxon>
        <taxon>Neoteleostei</taxon>
        <taxon>Acanthomorphata</taxon>
        <taxon>Zeiogadaria</taxon>
        <taxon>Gadariae</taxon>
        <taxon>Gadiformes</taxon>
        <taxon>Muraenolepidoidei</taxon>
        <taxon>Muraenolepididae</taxon>
        <taxon>Muraenolepis</taxon>
    </lineage>
</organism>
<dbReference type="PANTHER" id="PTHR47385:SF17">
    <property type="entry name" value="CALPONIN-3"/>
    <property type="match status" value="1"/>
</dbReference>
<name>A0A9Q0IV59_9TELE</name>
<gene>
    <name evidence="3" type="ORF">NHX12_021069</name>
</gene>
<sequence>MSLQTLDASEDGPSWTTLEPSLAPEVLLLDTQPLEVLLLDAQPLEVLLLDAQPLEVLLLDAQPLEVLLLDAQPLEIAQKYDLQREEELRFWIEEMTGMPIGENFQKGLKDGVILSELINKLKPGSVKKINHSQLNWHKLENLGNFIKAILAYGMKPNDIFEANDLFESGNLTQVQTTLLALASMAKTKGIDSKMDIGVKYADKQARHFDHDKIKAGQCVIDGNQQVCESGGDDGLRHQEASLRPQDAHRQALRPDHHQPPDGHQQGRQPGDVAQPRPRTAGPALALQAPPSHCRPRPRTTGSALAPQAPPSHHRPRPRTTGSSLVPQAPPSHRRLLPHTAGSSLVPHAPPSYRMLLPHTAGSSLTPHAPPSHRMLLPHTAGSSLTPQAPPSHRMLLPHTAGSSLTPHAPPSHRRLLPHTAGSSLTPQAPPSHRMLLPHTACSSLTPQAPPSHRRLLPRTTGPALTLLCPRNEMFCPEWTTKSNGTAWTATYSMWFRTFTITPLWDGPSFLSGILPNEKV</sequence>
<dbReference type="Proteomes" id="UP001148018">
    <property type="component" value="Unassembled WGS sequence"/>
</dbReference>
<evidence type="ECO:0000313" key="4">
    <source>
        <dbReference type="Proteomes" id="UP001148018"/>
    </source>
</evidence>
<keyword evidence="4" id="KW-1185">Reference proteome</keyword>
<feature type="region of interest" description="Disordered" evidence="1">
    <location>
        <begin position="245"/>
        <end position="432"/>
    </location>
</feature>
<evidence type="ECO:0000259" key="2">
    <source>
        <dbReference type="PROSITE" id="PS50021"/>
    </source>
</evidence>
<evidence type="ECO:0000256" key="1">
    <source>
        <dbReference type="SAM" id="MobiDB-lite"/>
    </source>
</evidence>
<dbReference type="AlphaFoldDB" id="A0A9Q0IV59"/>
<dbReference type="Pfam" id="PF00307">
    <property type="entry name" value="CH"/>
    <property type="match status" value="1"/>
</dbReference>